<feature type="compositionally biased region" description="Polar residues" evidence="1">
    <location>
        <begin position="14"/>
        <end position="34"/>
    </location>
</feature>
<proteinExistence type="predicted"/>
<sequence>MGNCLDSSARVGNRESTFGGSSRISSKPNQSSRLSSLTIPFYSNNSFTTSSWSNLTPRNKSKVGVERNLVDWAIPYLVDRRKVFRIMDTKLGGQYPHKGACAAANIALRCLNTEPKLRPDMADVLSTLQQLETSSKKMGSTQNIVMSPSSHMS</sequence>
<dbReference type="AlphaFoldDB" id="A0A7G2E5B3"/>
<protein>
    <submittedName>
        <fullName evidence="2">(thale cress) hypothetical protein</fullName>
    </submittedName>
</protein>
<evidence type="ECO:0000313" key="2">
    <source>
        <dbReference type="EMBL" id="CAD5316774.1"/>
    </source>
</evidence>
<evidence type="ECO:0000313" key="3">
    <source>
        <dbReference type="Proteomes" id="UP000516314"/>
    </source>
</evidence>
<organism evidence="2 3">
    <name type="scientific">Arabidopsis thaliana</name>
    <name type="common">Mouse-ear cress</name>
    <dbReference type="NCBI Taxonomy" id="3702"/>
    <lineage>
        <taxon>Eukaryota</taxon>
        <taxon>Viridiplantae</taxon>
        <taxon>Streptophyta</taxon>
        <taxon>Embryophyta</taxon>
        <taxon>Tracheophyta</taxon>
        <taxon>Spermatophyta</taxon>
        <taxon>Magnoliopsida</taxon>
        <taxon>eudicotyledons</taxon>
        <taxon>Gunneridae</taxon>
        <taxon>Pentapetalae</taxon>
        <taxon>rosids</taxon>
        <taxon>malvids</taxon>
        <taxon>Brassicales</taxon>
        <taxon>Brassicaceae</taxon>
        <taxon>Camelineae</taxon>
        <taxon>Arabidopsis</taxon>
    </lineage>
</organism>
<dbReference type="InterPro" id="IPR050823">
    <property type="entry name" value="Plant_Ser_Thr_Prot_Kinase"/>
</dbReference>
<dbReference type="EMBL" id="LR881466">
    <property type="protein sequence ID" value="CAD5316774.1"/>
    <property type="molecule type" value="Genomic_DNA"/>
</dbReference>
<gene>
    <name evidence="2" type="ORF">AT9943_LOCUS5082</name>
</gene>
<evidence type="ECO:0000256" key="1">
    <source>
        <dbReference type="SAM" id="MobiDB-lite"/>
    </source>
</evidence>
<name>A0A7G2E5B3_ARATH</name>
<dbReference type="PANTHER" id="PTHR45621">
    <property type="entry name" value="OS01G0588500 PROTEIN-RELATED"/>
    <property type="match status" value="1"/>
</dbReference>
<dbReference type="InterPro" id="IPR011009">
    <property type="entry name" value="Kinase-like_dom_sf"/>
</dbReference>
<feature type="region of interest" description="Disordered" evidence="1">
    <location>
        <begin position="1"/>
        <end position="34"/>
    </location>
</feature>
<dbReference type="Proteomes" id="UP000516314">
    <property type="component" value="Chromosome 1"/>
</dbReference>
<dbReference type="SUPFAM" id="SSF56112">
    <property type="entry name" value="Protein kinase-like (PK-like)"/>
    <property type="match status" value="1"/>
</dbReference>
<reference evidence="2 3" key="1">
    <citation type="submission" date="2020-09" db="EMBL/GenBank/DDBJ databases">
        <authorList>
            <person name="Ashkenazy H."/>
        </authorList>
    </citation>
    <scope>NUCLEOTIDE SEQUENCE [LARGE SCALE GENOMIC DNA]</scope>
    <source>
        <strain evidence="3">cv. Cdm-0</strain>
    </source>
</reference>
<accession>A0A7G2E5B3</accession>
<dbReference type="Gene3D" id="1.10.510.10">
    <property type="entry name" value="Transferase(Phosphotransferase) domain 1"/>
    <property type="match status" value="1"/>
</dbReference>